<dbReference type="GO" id="GO:0043165">
    <property type="term" value="P:Gram-negative-bacterium-type cell outer membrane assembly"/>
    <property type="evidence" value="ECO:0007669"/>
    <property type="project" value="InterPro"/>
</dbReference>
<dbReference type="RefSeq" id="WP_089381034.1">
    <property type="nucleotide sequence ID" value="NZ_FZNT01000003.1"/>
</dbReference>
<reference evidence="1 2" key="1">
    <citation type="submission" date="2017-06" db="EMBL/GenBank/DDBJ databases">
        <authorList>
            <person name="Kim H.J."/>
            <person name="Triplett B.A."/>
        </authorList>
    </citation>
    <scope>NUCLEOTIDE SEQUENCE [LARGE SCALE GENOMIC DNA]</scope>
    <source>
        <strain evidence="1 2">DSM 29150</strain>
    </source>
</reference>
<dbReference type="Proteomes" id="UP000198384">
    <property type="component" value="Unassembled WGS sequence"/>
</dbReference>
<protein>
    <submittedName>
        <fullName evidence="1">Lipopolysaccharide-assembly</fullName>
    </submittedName>
</protein>
<sequence>MKKLSYLILFLLTFAIQSCGVYSFTGTNLHPDVKTVQVDYFPNNAVLVEPTLSTLFTLALQDIFLTQTNLDLVKSNGDLQFEGEITGYKINPMTATAEQTAAQNRITITVNVRFYNNKLEEDNFERSFSFYYDFPAEQSLTGSLLTDAYDEILERITQDIFNASVAKW</sequence>
<dbReference type="PROSITE" id="PS51257">
    <property type="entry name" value="PROKAR_LIPOPROTEIN"/>
    <property type="match status" value="1"/>
</dbReference>
<evidence type="ECO:0000313" key="2">
    <source>
        <dbReference type="Proteomes" id="UP000198384"/>
    </source>
</evidence>
<dbReference type="EMBL" id="FZNT01000003">
    <property type="protein sequence ID" value="SNR47772.1"/>
    <property type="molecule type" value="Genomic_DNA"/>
</dbReference>
<dbReference type="Pfam" id="PF04390">
    <property type="entry name" value="LptE"/>
    <property type="match status" value="1"/>
</dbReference>
<name>A0A238WMJ9_9FLAO</name>
<keyword evidence="2" id="KW-1185">Reference proteome</keyword>
<evidence type="ECO:0000313" key="1">
    <source>
        <dbReference type="EMBL" id="SNR47772.1"/>
    </source>
</evidence>
<dbReference type="GO" id="GO:0019867">
    <property type="term" value="C:outer membrane"/>
    <property type="evidence" value="ECO:0007669"/>
    <property type="project" value="InterPro"/>
</dbReference>
<dbReference type="OrthoDB" id="9790776at2"/>
<dbReference type="InterPro" id="IPR007485">
    <property type="entry name" value="LPS_assembly_LptE"/>
</dbReference>
<gene>
    <name evidence="1" type="ORF">SAMN06265371_103385</name>
</gene>
<dbReference type="AlphaFoldDB" id="A0A238WMJ9"/>
<accession>A0A238WMJ9</accession>
<organism evidence="1 2">
    <name type="scientific">Lutibacter agarilyticus</name>
    <dbReference type="NCBI Taxonomy" id="1109740"/>
    <lineage>
        <taxon>Bacteria</taxon>
        <taxon>Pseudomonadati</taxon>
        <taxon>Bacteroidota</taxon>
        <taxon>Flavobacteriia</taxon>
        <taxon>Flavobacteriales</taxon>
        <taxon>Flavobacteriaceae</taxon>
        <taxon>Lutibacter</taxon>
    </lineage>
</organism>
<proteinExistence type="predicted"/>